<keyword evidence="1" id="KW-0732">Signal</keyword>
<name>A0AAD4MIC2_9BILA</name>
<reference evidence="2" key="1">
    <citation type="submission" date="2022-01" db="EMBL/GenBank/DDBJ databases">
        <title>Genome Sequence Resource for Two Populations of Ditylenchus destructor, the Migratory Endoparasitic Phytonematode.</title>
        <authorList>
            <person name="Zhang H."/>
            <person name="Lin R."/>
            <person name="Xie B."/>
        </authorList>
    </citation>
    <scope>NUCLEOTIDE SEQUENCE</scope>
    <source>
        <strain evidence="2">BazhouSP</strain>
    </source>
</reference>
<evidence type="ECO:0000256" key="1">
    <source>
        <dbReference type="SAM" id="SignalP"/>
    </source>
</evidence>
<evidence type="ECO:0000313" key="3">
    <source>
        <dbReference type="Proteomes" id="UP001201812"/>
    </source>
</evidence>
<organism evidence="2 3">
    <name type="scientific">Ditylenchus destructor</name>
    <dbReference type="NCBI Taxonomy" id="166010"/>
    <lineage>
        <taxon>Eukaryota</taxon>
        <taxon>Metazoa</taxon>
        <taxon>Ecdysozoa</taxon>
        <taxon>Nematoda</taxon>
        <taxon>Chromadorea</taxon>
        <taxon>Rhabditida</taxon>
        <taxon>Tylenchina</taxon>
        <taxon>Tylenchomorpha</taxon>
        <taxon>Sphaerularioidea</taxon>
        <taxon>Anguinidae</taxon>
        <taxon>Anguininae</taxon>
        <taxon>Ditylenchus</taxon>
    </lineage>
</organism>
<protein>
    <recommendedName>
        <fullName evidence="4">Auto-transporter adhesin head GIN domain-containing protein</fullName>
    </recommendedName>
</protein>
<dbReference type="Proteomes" id="UP001201812">
    <property type="component" value="Unassembled WGS sequence"/>
</dbReference>
<dbReference type="EMBL" id="JAKKPZ010000542">
    <property type="protein sequence ID" value="KAI1694189.1"/>
    <property type="molecule type" value="Genomic_DNA"/>
</dbReference>
<dbReference type="AlphaFoldDB" id="A0AAD4MIC2"/>
<proteinExistence type="predicted"/>
<evidence type="ECO:0008006" key="4">
    <source>
        <dbReference type="Google" id="ProtNLM"/>
    </source>
</evidence>
<gene>
    <name evidence="2" type="ORF">DdX_20259</name>
</gene>
<comment type="caution">
    <text evidence="2">The sequence shown here is derived from an EMBL/GenBank/DDBJ whole genome shotgun (WGS) entry which is preliminary data.</text>
</comment>
<feature type="chain" id="PRO_5042277660" description="Auto-transporter adhesin head GIN domain-containing protein" evidence="1">
    <location>
        <begin position="20"/>
        <end position="203"/>
    </location>
</feature>
<sequence length="203" mass="21780">MNALSSSLAIFILFSSSHAAPNRARRFDFDERTDALENFWLSMPQRDPYRYDLLHSDSATISTDDVVFTISREVASAGNEATVNRIVSSGNLTLAAENNAVVIAGFNSSTVAVTADNATLVIGGQNSNFSVTLSINSKVSEAFFHSSGQITVIDSECLLFAEHSYVHVTAINSTLLIANVSSTLIVRLNKGSTATYAESGIFD</sequence>
<feature type="signal peptide" evidence="1">
    <location>
        <begin position="1"/>
        <end position="19"/>
    </location>
</feature>
<keyword evidence="3" id="KW-1185">Reference proteome</keyword>
<accession>A0AAD4MIC2</accession>
<evidence type="ECO:0000313" key="2">
    <source>
        <dbReference type="EMBL" id="KAI1694189.1"/>
    </source>
</evidence>